<dbReference type="Proteomes" id="UP000198280">
    <property type="component" value="Unassembled WGS sequence"/>
</dbReference>
<name>A0A239FDH4_9ACTN</name>
<dbReference type="InterPro" id="IPR023393">
    <property type="entry name" value="START-like_dom_sf"/>
</dbReference>
<sequence length="141" mass="16054">MIFRIERHSPLPAAEAWRRVTDWERHAALVPFTTAVVTGERSFTARTGLGRAIVDDPMEIVRWEPPDAGRPGRCRLEKRGRTVLGWAEIEVWPRQDGGSRVVWREDLRVRPLPGAFDRPTAWAGRLLFGRALDGLLARAHQ</sequence>
<accession>A0A239FDH4</accession>
<dbReference type="Gene3D" id="3.30.530.20">
    <property type="match status" value="1"/>
</dbReference>
<protein>
    <submittedName>
        <fullName evidence="1">Polyketide cyclase / dehydrase and lipid transport</fullName>
    </submittedName>
</protein>
<reference evidence="1 2" key="1">
    <citation type="submission" date="2017-06" db="EMBL/GenBank/DDBJ databases">
        <authorList>
            <person name="Kim H.J."/>
            <person name="Triplett B.A."/>
        </authorList>
    </citation>
    <scope>NUCLEOTIDE SEQUENCE [LARGE SCALE GENOMIC DNA]</scope>
    <source>
        <strain evidence="1 2">CGMCC 4.1858</strain>
    </source>
</reference>
<dbReference type="OrthoDB" id="4823586at2"/>
<evidence type="ECO:0000313" key="2">
    <source>
        <dbReference type="Proteomes" id="UP000198280"/>
    </source>
</evidence>
<organism evidence="1 2">
    <name type="scientific">Actinacidiphila glaucinigra</name>
    <dbReference type="NCBI Taxonomy" id="235986"/>
    <lineage>
        <taxon>Bacteria</taxon>
        <taxon>Bacillati</taxon>
        <taxon>Actinomycetota</taxon>
        <taxon>Actinomycetes</taxon>
        <taxon>Kitasatosporales</taxon>
        <taxon>Streptomycetaceae</taxon>
        <taxon>Actinacidiphila</taxon>
    </lineage>
</organism>
<dbReference type="CDD" id="cd07812">
    <property type="entry name" value="SRPBCC"/>
    <property type="match status" value="1"/>
</dbReference>
<dbReference type="SUPFAM" id="SSF55961">
    <property type="entry name" value="Bet v1-like"/>
    <property type="match status" value="1"/>
</dbReference>
<gene>
    <name evidence="1" type="ORF">SAMN05216252_106412</name>
</gene>
<dbReference type="RefSeq" id="WP_089224463.1">
    <property type="nucleotide sequence ID" value="NZ_FZOF01000006.1"/>
</dbReference>
<keyword evidence="2" id="KW-1185">Reference proteome</keyword>
<dbReference type="AlphaFoldDB" id="A0A239FDH4"/>
<dbReference type="EMBL" id="FZOF01000006">
    <property type="protein sequence ID" value="SNS54114.1"/>
    <property type="molecule type" value="Genomic_DNA"/>
</dbReference>
<dbReference type="Pfam" id="PF10604">
    <property type="entry name" value="Polyketide_cyc2"/>
    <property type="match status" value="1"/>
</dbReference>
<dbReference type="InterPro" id="IPR019587">
    <property type="entry name" value="Polyketide_cyclase/dehydratase"/>
</dbReference>
<proteinExistence type="predicted"/>
<evidence type="ECO:0000313" key="1">
    <source>
        <dbReference type="EMBL" id="SNS54114.1"/>
    </source>
</evidence>